<dbReference type="PROSITE" id="PS00922">
    <property type="entry name" value="TRANSGLYCOSYLASE"/>
    <property type="match status" value="1"/>
</dbReference>
<reference evidence="4 5" key="1">
    <citation type="journal article" date="2012" name="J. Bacteriol.">
        <title>Genome Sequence of Extracellular-Protease-Producing Alishewanella jeotgali Isolated from Traditional Korean Fermented Seafood.</title>
        <authorList>
            <person name="Jung J."/>
            <person name="Chun J."/>
            <person name="Park W."/>
        </authorList>
    </citation>
    <scope>NUCLEOTIDE SEQUENCE [LARGE SCALE GENOMIC DNA]</scope>
    <source>
        <strain evidence="4 5">KCTC 22429</strain>
    </source>
</reference>
<dbReference type="PATRIC" id="fig|1129374.4.peg.2923"/>
<dbReference type="GO" id="GO:0000270">
    <property type="term" value="P:peptidoglycan metabolic process"/>
    <property type="evidence" value="ECO:0007669"/>
    <property type="project" value="InterPro"/>
</dbReference>
<keyword evidence="2" id="KW-0732">Signal</keyword>
<dbReference type="Proteomes" id="UP000012046">
    <property type="component" value="Unassembled WGS sequence"/>
</dbReference>
<feature type="domain" description="Transglycosylase SLT" evidence="3">
    <location>
        <begin position="106"/>
        <end position="197"/>
    </location>
</feature>
<dbReference type="GO" id="GO:0008933">
    <property type="term" value="F:peptidoglycan lytic transglycosylase activity"/>
    <property type="evidence" value="ECO:0007669"/>
    <property type="project" value="InterPro"/>
</dbReference>
<dbReference type="InterPro" id="IPR023346">
    <property type="entry name" value="Lysozyme-like_dom_sf"/>
</dbReference>
<dbReference type="EMBL" id="AHTH01000048">
    <property type="protein sequence ID" value="EHR39951.1"/>
    <property type="molecule type" value="Genomic_DNA"/>
</dbReference>
<dbReference type="InterPro" id="IPR008258">
    <property type="entry name" value="Transglycosylase_SLT_dom_1"/>
</dbReference>
<sequence length="224" mass="24699">MISNLKWSPLLLALLVQPLAADDAKPVQRLSPQSTAMPVSKPTAPQILVYKSLRQDGSAVFSDRPPVDQQYELLRFDCFACAVRSPINWHTTPLFQRRFTRVIEQVAAELLLEPALIRAVIHAESAFNPQAISRRGAQGLMQLMPETAAMLGVQDPSQPEQNIRGGSLYLQQLLQSFDGDLRLALAAYNAGPGAVRRFGGVPPYAETTAYIERVMILKQRYAGG</sequence>
<evidence type="ECO:0000259" key="3">
    <source>
        <dbReference type="Pfam" id="PF01464"/>
    </source>
</evidence>
<comment type="caution">
    <text evidence="4">The sequence shown here is derived from an EMBL/GenBank/DDBJ whole genome shotgun (WGS) entry which is preliminary data.</text>
</comment>
<dbReference type="GO" id="GO:0016020">
    <property type="term" value="C:membrane"/>
    <property type="evidence" value="ECO:0007669"/>
    <property type="project" value="InterPro"/>
</dbReference>
<feature type="signal peptide" evidence="2">
    <location>
        <begin position="1"/>
        <end position="21"/>
    </location>
</feature>
<organism evidence="4 5">
    <name type="scientific">Alishewanella jeotgali KCTC 22429</name>
    <dbReference type="NCBI Taxonomy" id="1129374"/>
    <lineage>
        <taxon>Bacteria</taxon>
        <taxon>Pseudomonadati</taxon>
        <taxon>Pseudomonadota</taxon>
        <taxon>Gammaproteobacteria</taxon>
        <taxon>Alteromonadales</taxon>
        <taxon>Alteromonadaceae</taxon>
        <taxon>Alishewanella</taxon>
    </lineage>
</organism>
<dbReference type="PANTHER" id="PTHR37423">
    <property type="entry name" value="SOLUBLE LYTIC MUREIN TRANSGLYCOSYLASE-RELATED"/>
    <property type="match status" value="1"/>
</dbReference>
<comment type="similarity">
    <text evidence="1">Belongs to the transglycosylase Slt family.</text>
</comment>
<evidence type="ECO:0000313" key="4">
    <source>
        <dbReference type="EMBL" id="EHR39951.1"/>
    </source>
</evidence>
<dbReference type="STRING" id="1129374.AJE_14765"/>
<evidence type="ECO:0000256" key="1">
    <source>
        <dbReference type="ARBA" id="ARBA00007734"/>
    </source>
</evidence>
<evidence type="ECO:0000313" key="5">
    <source>
        <dbReference type="Proteomes" id="UP000012046"/>
    </source>
</evidence>
<dbReference type="CDD" id="cd00254">
    <property type="entry name" value="LT-like"/>
    <property type="match status" value="1"/>
</dbReference>
<accession>H3ZHU5</accession>
<dbReference type="Pfam" id="PF01464">
    <property type="entry name" value="SLT"/>
    <property type="match status" value="1"/>
</dbReference>
<evidence type="ECO:0000256" key="2">
    <source>
        <dbReference type="SAM" id="SignalP"/>
    </source>
</evidence>
<protein>
    <submittedName>
        <fullName evidence="4">Lytic transglycosylase, catalytic</fullName>
    </submittedName>
</protein>
<keyword evidence="5" id="KW-1185">Reference proteome</keyword>
<dbReference type="InterPro" id="IPR000189">
    <property type="entry name" value="Transglyc_AS"/>
</dbReference>
<dbReference type="SUPFAM" id="SSF53955">
    <property type="entry name" value="Lysozyme-like"/>
    <property type="match status" value="1"/>
</dbReference>
<proteinExistence type="inferred from homology"/>
<feature type="chain" id="PRO_5003591386" evidence="2">
    <location>
        <begin position="22"/>
        <end position="224"/>
    </location>
</feature>
<dbReference type="eggNOG" id="COG0741">
    <property type="taxonomic scope" value="Bacteria"/>
</dbReference>
<dbReference type="AlphaFoldDB" id="H3ZHU5"/>
<dbReference type="PANTHER" id="PTHR37423:SF2">
    <property type="entry name" value="MEMBRANE-BOUND LYTIC MUREIN TRANSGLYCOSYLASE C"/>
    <property type="match status" value="1"/>
</dbReference>
<name>H3ZHU5_9ALTE</name>
<dbReference type="Gene3D" id="1.10.530.10">
    <property type="match status" value="1"/>
</dbReference>
<dbReference type="RefSeq" id="WP_008951506.1">
    <property type="nucleotide sequence ID" value="NZ_AHTH01000048.1"/>
</dbReference>
<gene>
    <name evidence="4" type="ORF">AJE_14765</name>
</gene>